<proteinExistence type="predicted"/>
<evidence type="ECO:0000313" key="1">
    <source>
        <dbReference type="EMBL" id="KAK0457014.1"/>
    </source>
</evidence>
<evidence type="ECO:0000313" key="2">
    <source>
        <dbReference type="Proteomes" id="UP001175211"/>
    </source>
</evidence>
<keyword evidence="2" id="KW-1185">Reference proteome</keyword>
<comment type="caution">
    <text evidence="1">The sequence shown here is derived from an EMBL/GenBank/DDBJ whole genome shotgun (WGS) entry which is preliminary data.</text>
</comment>
<dbReference type="Proteomes" id="UP001175211">
    <property type="component" value="Unassembled WGS sequence"/>
</dbReference>
<dbReference type="AlphaFoldDB" id="A0AA39KBY0"/>
<reference evidence="1" key="1">
    <citation type="submission" date="2023-06" db="EMBL/GenBank/DDBJ databases">
        <authorList>
            <consortium name="Lawrence Berkeley National Laboratory"/>
            <person name="Ahrendt S."/>
            <person name="Sahu N."/>
            <person name="Indic B."/>
            <person name="Wong-Bajracharya J."/>
            <person name="Merenyi Z."/>
            <person name="Ke H.-M."/>
            <person name="Monk M."/>
            <person name="Kocsube S."/>
            <person name="Drula E."/>
            <person name="Lipzen A."/>
            <person name="Balint B."/>
            <person name="Henrissat B."/>
            <person name="Andreopoulos B."/>
            <person name="Martin F.M."/>
            <person name="Harder C.B."/>
            <person name="Rigling D."/>
            <person name="Ford K.L."/>
            <person name="Foster G.D."/>
            <person name="Pangilinan J."/>
            <person name="Papanicolaou A."/>
            <person name="Barry K."/>
            <person name="LaButti K."/>
            <person name="Viragh M."/>
            <person name="Koriabine M."/>
            <person name="Yan M."/>
            <person name="Riley R."/>
            <person name="Champramary S."/>
            <person name="Plett K.L."/>
            <person name="Tsai I.J."/>
            <person name="Slot J."/>
            <person name="Sipos G."/>
            <person name="Plett J."/>
            <person name="Nagy L.G."/>
            <person name="Grigoriev I.V."/>
        </authorList>
    </citation>
    <scope>NUCLEOTIDE SEQUENCE</scope>
    <source>
        <strain evidence="1">CCBAS 213</strain>
    </source>
</reference>
<dbReference type="EMBL" id="JAUEPS010000023">
    <property type="protein sequence ID" value="KAK0457014.1"/>
    <property type="molecule type" value="Genomic_DNA"/>
</dbReference>
<protein>
    <submittedName>
        <fullName evidence="1">Uncharacterized protein</fullName>
    </submittedName>
</protein>
<dbReference type="GeneID" id="85353263"/>
<name>A0AA39KBY0_ARMTA</name>
<accession>A0AA39KBY0</accession>
<gene>
    <name evidence="1" type="ORF">EV420DRAFT_1480889</name>
</gene>
<sequence length="325" mass="36912">MPETLIVPTDAQVLTELENYKESLDRPSILKRMRNEKSWSLSDTRLKRLMSEKDSSRSRYIPQVPCNVDFLEADSSLLATYCNALTQYPSEFPALLNSASLQTLQVSETTDLPPPALPRDALGAQLRFYENHKHQLFILYGRGEYDYAVGHNTQMAMLHSIVQLRIFELLEGKSRPLSEEDQITMNSWSGVQTFFEFYEAAGKKAGLPANDVGRQFEAEYGVNPLVRRTPEQNDPMWRTAYDRAKESIHKKYTLPVLRQLSQHPKTRGTVPLDSNGEPIYDPKVYGRFAFIITKLCFKLCAGIGEANTHIGNRISADNQAEVFLA</sequence>
<organism evidence="1 2">
    <name type="scientific">Armillaria tabescens</name>
    <name type="common">Ringless honey mushroom</name>
    <name type="synonym">Agaricus tabescens</name>
    <dbReference type="NCBI Taxonomy" id="1929756"/>
    <lineage>
        <taxon>Eukaryota</taxon>
        <taxon>Fungi</taxon>
        <taxon>Dikarya</taxon>
        <taxon>Basidiomycota</taxon>
        <taxon>Agaricomycotina</taxon>
        <taxon>Agaricomycetes</taxon>
        <taxon>Agaricomycetidae</taxon>
        <taxon>Agaricales</taxon>
        <taxon>Marasmiineae</taxon>
        <taxon>Physalacriaceae</taxon>
        <taxon>Desarmillaria</taxon>
    </lineage>
</organism>
<dbReference type="RefSeq" id="XP_060329329.1">
    <property type="nucleotide sequence ID" value="XM_060469715.1"/>
</dbReference>